<dbReference type="Proteomes" id="UP000509702">
    <property type="component" value="Plasmid unnamed7"/>
</dbReference>
<dbReference type="KEGG" id="aoz:HUE56_30010"/>
<proteinExistence type="predicted"/>
<keyword evidence="1" id="KW-0614">Plasmid</keyword>
<evidence type="ECO:0000313" key="2">
    <source>
        <dbReference type="Proteomes" id="UP000509702"/>
    </source>
</evidence>
<reference evidence="1 2" key="1">
    <citation type="submission" date="2020-06" db="EMBL/GenBank/DDBJ databases">
        <title>Complete genome of Azosprillum oryzae KACC14407.</title>
        <authorList>
            <person name="Kim M."/>
            <person name="Park Y.-J."/>
            <person name="Shin J.-H."/>
        </authorList>
    </citation>
    <scope>NUCLEOTIDE SEQUENCE [LARGE SCALE GENOMIC DNA]</scope>
    <source>
        <strain evidence="1 2">KACC 14407</strain>
        <plasmid evidence="1 2">unnamed7</plasmid>
    </source>
</reference>
<gene>
    <name evidence="1" type="ORF">HUE56_30010</name>
</gene>
<dbReference type="AlphaFoldDB" id="A0A6N1AX09"/>
<protein>
    <submittedName>
        <fullName evidence="1">Uncharacterized protein</fullName>
    </submittedName>
</protein>
<geneLocation type="plasmid" evidence="1 2">
    <name>unnamed7</name>
</geneLocation>
<dbReference type="EMBL" id="CP054622">
    <property type="protein sequence ID" value="QKS54737.1"/>
    <property type="molecule type" value="Genomic_DNA"/>
</dbReference>
<accession>A0A6N1AX09</accession>
<organism evidence="1 2">
    <name type="scientific">Azospirillum oryzae</name>
    <dbReference type="NCBI Taxonomy" id="286727"/>
    <lineage>
        <taxon>Bacteria</taxon>
        <taxon>Pseudomonadati</taxon>
        <taxon>Pseudomonadota</taxon>
        <taxon>Alphaproteobacteria</taxon>
        <taxon>Rhodospirillales</taxon>
        <taxon>Azospirillaceae</taxon>
        <taxon>Azospirillum</taxon>
    </lineage>
</organism>
<keyword evidence="2" id="KW-1185">Reference proteome</keyword>
<name>A0A6N1AX09_9PROT</name>
<sequence length="65" mass="6959">MSKHDSNDFTTGYKSFAAYLVTRGWVPAEHADAVVSAAAAFESAQRAVGRDAAKSAMIKAVEKIR</sequence>
<evidence type="ECO:0000313" key="1">
    <source>
        <dbReference type="EMBL" id="QKS54737.1"/>
    </source>
</evidence>
<dbReference type="RefSeq" id="WP_109155051.1">
    <property type="nucleotide sequence ID" value="NZ_BSOV01000115.1"/>
</dbReference>